<feature type="domain" description="DUF1330" evidence="1">
    <location>
        <begin position="3"/>
        <end position="94"/>
    </location>
</feature>
<proteinExistence type="predicted"/>
<organism evidence="2 3">
    <name type="scientific">Actinomycetospora termitidis</name>
    <dbReference type="NCBI Taxonomy" id="3053470"/>
    <lineage>
        <taxon>Bacteria</taxon>
        <taxon>Bacillati</taxon>
        <taxon>Actinomycetota</taxon>
        <taxon>Actinomycetes</taxon>
        <taxon>Pseudonocardiales</taxon>
        <taxon>Pseudonocardiaceae</taxon>
        <taxon>Actinomycetospora</taxon>
    </lineage>
</organism>
<dbReference type="Proteomes" id="UP001231924">
    <property type="component" value="Unassembled WGS sequence"/>
</dbReference>
<evidence type="ECO:0000313" key="3">
    <source>
        <dbReference type="Proteomes" id="UP001231924"/>
    </source>
</evidence>
<dbReference type="Gene3D" id="3.30.70.100">
    <property type="match status" value="1"/>
</dbReference>
<sequence>MGAYWINTFRAIRDQEKLDAYVALAGPAMRAGGGTFLARGNPAAAFEQGTTERTTLIAFDSVEQAVAAYESAAYQEALAALGDGAERDIRIIEAL</sequence>
<evidence type="ECO:0000313" key="2">
    <source>
        <dbReference type="EMBL" id="MDL5155281.1"/>
    </source>
</evidence>
<comment type="caution">
    <text evidence="2">The sequence shown here is derived from an EMBL/GenBank/DDBJ whole genome shotgun (WGS) entry which is preliminary data.</text>
</comment>
<accession>A0ABT7M3N7</accession>
<reference evidence="2 3" key="1">
    <citation type="submission" date="2023-06" db="EMBL/GenBank/DDBJ databases">
        <title>Actinomycetospora Odt1-22.</title>
        <authorList>
            <person name="Supong K."/>
        </authorList>
    </citation>
    <scope>NUCLEOTIDE SEQUENCE [LARGE SCALE GENOMIC DNA]</scope>
    <source>
        <strain evidence="2 3">Odt1-22</strain>
    </source>
</reference>
<gene>
    <name evidence="2" type="ORF">QRT03_04885</name>
</gene>
<protein>
    <submittedName>
        <fullName evidence="2">DUF1330 domain-containing protein</fullName>
    </submittedName>
</protein>
<dbReference type="InterPro" id="IPR011008">
    <property type="entry name" value="Dimeric_a/b-barrel"/>
</dbReference>
<name>A0ABT7M3N7_9PSEU</name>
<dbReference type="EMBL" id="JASVWF010000001">
    <property type="protein sequence ID" value="MDL5155281.1"/>
    <property type="molecule type" value="Genomic_DNA"/>
</dbReference>
<dbReference type="Pfam" id="PF07045">
    <property type="entry name" value="DUF1330"/>
    <property type="match status" value="1"/>
</dbReference>
<dbReference type="SUPFAM" id="SSF54909">
    <property type="entry name" value="Dimeric alpha+beta barrel"/>
    <property type="match status" value="1"/>
</dbReference>
<dbReference type="InterPro" id="IPR010753">
    <property type="entry name" value="DUF1330"/>
</dbReference>
<dbReference type="RefSeq" id="WP_286051378.1">
    <property type="nucleotide sequence ID" value="NZ_JASVWF010000001.1"/>
</dbReference>
<keyword evidence="3" id="KW-1185">Reference proteome</keyword>
<evidence type="ECO:0000259" key="1">
    <source>
        <dbReference type="Pfam" id="PF07045"/>
    </source>
</evidence>